<reference evidence="2" key="1">
    <citation type="submission" date="2021-08" db="EMBL/GenBank/DDBJ databases">
        <authorList>
            <person name="Zhang H."/>
            <person name="Xu M."/>
            <person name="Yu Z."/>
            <person name="Yang L."/>
            <person name="Cai Y."/>
        </authorList>
    </citation>
    <scope>NUCLEOTIDE SEQUENCE</scope>
    <source>
        <strain evidence="2">CHL1</strain>
    </source>
</reference>
<feature type="transmembrane region" description="Helical" evidence="1">
    <location>
        <begin position="167"/>
        <end position="189"/>
    </location>
</feature>
<feature type="transmembrane region" description="Helical" evidence="1">
    <location>
        <begin position="230"/>
        <end position="246"/>
    </location>
</feature>
<dbReference type="Proteomes" id="UP000825701">
    <property type="component" value="Chromosome"/>
</dbReference>
<keyword evidence="1" id="KW-0812">Transmembrane</keyword>
<evidence type="ECO:0000256" key="1">
    <source>
        <dbReference type="SAM" id="Phobius"/>
    </source>
</evidence>
<name>A0A9E6R992_9HYPH</name>
<feature type="transmembrane region" description="Helical" evidence="1">
    <location>
        <begin position="27"/>
        <end position="45"/>
    </location>
</feature>
<keyword evidence="3" id="KW-1185">Reference proteome</keyword>
<dbReference type="EMBL" id="CP081869">
    <property type="protein sequence ID" value="QZN99168.1"/>
    <property type="molecule type" value="Genomic_DNA"/>
</dbReference>
<keyword evidence="1" id="KW-0472">Membrane</keyword>
<dbReference type="KEGG" id="cmet:K6K41_20370"/>
<accession>A0A9E6R992</accession>
<protein>
    <submittedName>
        <fullName evidence="2">Uncharacterized protein</fullName>
    </submittedName>
</protein>
<sequence length="279" mass="29256">MSAAATFDAAAIRSASPIAELRERQPALAAAGFAFLALFAVASALQLFDGRTLDGVSVWTKPAKFFLSTGVFLLTSAWFFGYVRPDRRDAPALRWSVRIVIAAGVFELGYITLQAGLGERSHFNRADAAHFWLYGAMGAAALTMLLTKIPLALEIWRRPVRGLDPTLRLAVVAGIALTVVLGALSGLYMSQQYGAGHNVGAVGGATPLFGWNRAGGDLRVAHFFGMHGEQLLPVVAALTTGAFGALGSRRLVIAAGVAIAAITVAVFAQAVMGQAFPLG</sequence>
<feature type="transmembrane region" description="Helical" evidence="1">
    <location>
        <begin position="95"/>
        <end position="117"/>
    </location>
</feature>
<evidence type="ECO:0000313" key="2">
    <source>
        <dbReference type="EMBL" id="QZN99168.1"/>
    </source>
</evidence>
<proteinExistence type="predicted"/>
<feature type="transmembrane region" description="Helical" evidence="1">
    <location>
        <begin position="129"/>
        <end position="146"/>
    </location>
</feature>
<dbReference type="RefSeq" id="WP_261402198.1">
    <property type="nucleotide sequence ID" value="NZ_CP081869.1"/>
</dbReference>
<feature type="transmembrane region" description="Helical" evidence="1">
    <location>
        <begin position="65"/>
        <end position="83"/>
    </location>
</feature>
<evidence type="ECO:0000313" key="3">
    <source>
        <dbReference type="Proteomes" id="UP000825701"/>
    </source>
</evidence>
<organism evidence="2 3">
    <name type="scientific">Chenggangzhangella methanolivorans</name>
    <dbReference type="NCBI Taxonomy" id="1437009"/>
    <lineage>
        <taxon>Bacteria</taxon>
        <taxon>Pseudomonadati</taxon>
        <taxon>Pseudomonadota</taxon>
        <taxon>Alphaproteobacteria</taxon>
        <taxon>Hyphomicrobiales</taxon>
        <taxon>Methylopilaceae</taxon>
        <taxon>Chenggangzhangella</taxon>
    </lineage>
</organism>
<gene>
    <name evidence="2" type="ORF">K6K41_20370</name>
</gene>
<dbReference type="AlphaFoldDB" id="A0A9E6R992"/>
<keyword evidence="1" id="KW-1133">Transmembrane helix</keyword>
<feature type="transmembrane region" description="Helical" evidence="1">
    <location>
        <begin position="251"/>
        <end position="272"/>
    </location>
</feature>